<evidence type="ECO:0000256" key="1">
    <source>
        <dbReference type="SAM" id="Phobius"/>
    </source>
</evidence>
<keyword evidence="3" id="KW-1185">Reference proteome</keyword>
<dbReference type="EMBL" id="CAUYUJ010000177">
    <property type="protein sequence ID" value="CAK0789116.1"/>
    <property type="molecule type" value="Genomic_DNA"/>
</dbReference>
<name>A0ABN9P933_9DINO</name>
<gene>
    <name evidence="2" type="ORF">PCOR1329_LOCUS785</name>
</gene>
<evidence type="ECO:0000313" key="3">
    <source>
        <dbReference type="Proteomes" id="UP001189429"/>
    </source>
</evidence>
<comment type="caution">
    <text evidence="2">The sequence shown here is derived from an EMBL/GenBank/DDBJ whole genome shotgun (WGS) entry which is preliminary data.</text>
</comment>
<sequence>MDGDHVGSCGGAVAPPCEQAEQVKHVISAAVPVGSDKGDFVGVGVDAYTSRVIFLTVLMVFSLVSSSLLFRVPQCPLLHCIEFCLSQSFSRGLVPHGMPGRAYQGRGGQWS</sequence>
<accession>A0ABN9P933</accession>
<keyword evidence="1" id="KW-1133">Transmembrane helix</keyword>
<protein>
    <submittedName>
        <fullName evidence="2">Uncharacterized protein</fullName>
    </submittedName>
</protein>
<keyword evidence="1" id="KW-0812">Transmembrane</keyword>
<proteinExistence type="predicted"/>
<reference evidence="2" key="1">
    <citation type="submission" date="2023-10" db="EMBL/GenBank/DDBJ databases">
        <authorList>
            <person name="Chen Y."/>
            <person name="Shah S."/>
            <person name="Dougan E. K."/>
            <person name="Thang M."/>
            <person name="Chan C."/>
        </authorList>
    </citation>
    <scope>NUCLEOTIDE SEQUENCE [LARGE SCALE GENOMIC DNA]</scope>
</reference>
<organism evidence="2 3">
    <name type="scientific">Prorocentrum cordatum</name>
    <dbReference type="NCBI Taxonomy" id="2364126"/>
    <lineage>
        <taxon>Eukaryota</taxon>
        <taxon>Sar</taxon>
        <taxon>Alveolata</taxon>
        <taxon>Dinophyceae</taxon>
        <taxon>Prorocentrales</taxon>
        <taxon>Prorocentraceae</taxon>
        <taxon>Prorocentrum</taxon>
    </lineage>
</organism>
<feature type="transmembrane region" description="Helical" evidence="1">
    <location>
        <begin position="52"/>
        <end position="70"/>
    </location>
</feature>
<keyword evidence="1" id="KW-0472">Membrane</keyword>
<evidence type="ECO:0000313" key="2">
    <source>
        <dbReference type="EMBL" id="CAK0789116.1"/>
    </source>
</evidence>
<dbReference type="Proteomes" id="UP001189429">
    <property type="component" value="Unassembled WGS sequence"/>
</dbReference>